<dbReference type="GO" id="GO:0006508">
    <property type="term" value="P:proteolysis"/>
    <property type="evidence" value="ECO:0007669"/>
    <property type="project" value="UniProtKB-KW"/>
</dbReference>
<evidence type="ECO:0000259" key="5">
    <source>
        <dbReference type="Pfam" id="PF00082"/>
    </source>
</evidence>
<dbReference type="InterPro" id="IPR050131">
    <property type="entry name" value="Peptidase_S8_subtilisin-like"/>
</dbReference>
<dbReference type="Pfam" id="PF00082">
    <property type="entry name" value="Peptidase_S8"/>
    <property type="match status" value="1"/>
</dbReference>
<evidence type="ECO:0000256" key="3">
    <source>
        <dbReference type="ARBA" id="ARBA00022801"/>
    </source>
</evidence>
<proteinExistence type="inferred from homology"/>
<dbReference type="PANTHER" id="PTHR43806:SF11">
    <property type="entry name" value="CEREVISIN-RELATED"/>
    <property type="match status" value="1"/>
</dbReference>
<protein>
    <recommendedName>
        <fullName evidence="5">Peptidase S8/S53 domain-containing protein</fullName>
    </recommendedName>
</protein>
<keyword evidence="2" id="KW-0645">Protease</keyword>
<comment type="similarity">
    <text evidence="1">Belongs to the peptidase S8 family.</text>
</comment>
<dbReference type="Gene3D" id="3.40.50.200">
    <property type="entry name" value="Peptidase S8/S53 domain"/>
    <property type="match status" value="1"/>
</dbReference>
<dbReference type="PROSITE" id="PS51892">
    <property type="entry name" value="SUBTILASE"/>
    <property type="match status" value="1"/>
</dbReference>
<dbReference type="InterPro" id="IPR036852">
    <property type="entry name" value="Peptidase_S8/S53_dom_sf"/>
</dbReference>
<gene>
    <name evidence="6" type="ORF">METZ01_LOCUS9932</name>
</gene>
<name>A0A381NT95_9ZZZZ</name>
<accession>A0A381NT95</accession>
<evidence type="ECO:0000313" key="6">
    <source>
        <dbReference type="EMBL" id="SUZ57078.1"/>
    </source>
</evidence>
<reference evidence="6" key="1">
    <citation type="submission" date="2018-05" db="EMBL/GenBank/DDBJ databases">
        <authorList>
            <person name="Lanie J.A."/>
            <person name="Ng W.-L."/>
            <person name="Kazmierczak K.M."/>
            <person name="Andrzejewski T.M."/>
            <person name="Davidsen T.M."/>
            <person name="Wayne K.J."/>
            <person name="Tettelin H."/>
            <person name="Glass J.I."/>
            <person name="Rusch D."/>
            <person name="Podicherti R."/>
            <person name="Tsui H.-C.T."/>
            <person name="Winkler M.E."/>
        </authorList>
    </citation>
    <scope>NUCLEOTIDE SEQUENCE</scope>
</reference>
<keyword evidence="3" id="KW-0378">Hydrolase</keyword>
<sequence length="235" mass="25404">MKDKPITLAVVDSGVNIPHPHLPAVQSGISFDREGHEQEDFTDLLGHGTAVTSAIYEKAPDTQISVVKIFDQQLATSVPILVKALDWASEHHMRLVNLSLGTPNEIRAYDLAPAVERAVEKGTIIVSARANEEQFWYPGCMEGVLGVVLNWEHPRESVSVIKVEESSKASSTRVVSASGYPRPIPGIPTSRNLNGISFAVANTTGVLAALLIDRPDVRTAEAALDLLSEEEPPLE</sequence>
<evidence type="ECO:0000256" key="1">
    <source>
        <dbReference type="ARBA" id="ARBA00011073"/>
    </source>
</evidence>
<organism evidence="6">
    <name type="scientific">marine metagenome</name>
    <dbReference type="NCBI Taxonomy" id="408172"/>
    <lineage>
        <taxon>unclassified sequences</taxon>
        <taxon>metagenomes</taxon>
        <taxon>ecological metagenomes</taxon>
    </lineage>
</organism>
<evidence type="ECO:0000256" key="4">
    <source>
        <dbReference type="ARBA" id="ARBA00022825"/>
    </source>
</evidence>
<dbReference type="PRINTS" id="PR00723">
    <property type="entry name" value="SUBTILISIN"/>
</dbReference>
<dbReference type="AlphaFoldDB" id="A0A381NT95"/>
<dbReference type="GO" id="GO:0004252">
    <property type="term" value="F:serine-type endopeptidase activity"/>
    <property type="evidence" value="ECO:0007669"/>
    <property type="project" value="InterPro"/>
</dbReference>
<dbReference type="PANTHER" id="PTHR43806">
    <property type="entry name" value="PEPTIDASE S8"/>
    <property type="match status" value="1"/>
</dbReference>
<evidence type="ECO:0000256" key="2">
    <source>
        <dbReference type="ARBA" id="ARBA00022670"/>
    </source>
</evidence>
<feature type="domain" description="Peptidase S8/S53" evidence="5">
    <location>
        <begin position="4"/>
        <end position="216"/>
    </location>
</feature>
<dbReference type="InterPro" id="IPR015500">
    <property type="entry name" value="Peptidase_S8_subtilisin-rel"/>
</dbReference>
<dbReference type="InterPro" id="IPR000209">
    <property type="entry name" value="Peptidase_S8/S53_dom"/>
</dbReference>
<dbReference type="EMBL" id="UINC01000541">
    <property type="protein sequence ID" value="SUZ57078.1"/>
    <property type="molecule type" value="Genomic_DNA"/>
</dbReference>
<dbReference type="SUPFAM" id="SSF52743">
    <property type="entry name" value="Subtilisin-like"/>
    <property type="match status" value="1"/>
</dbReference>
<keyword evidence="4" id="KW-0720">Serine protease</keyword>